<comment type="caution">
    <text evidence="1">The sequence shown here is derived from an EMBL/GenBank/DDBJ whole genome shotgun (WGS) entry which is preliminary data.</text>
</comment>
<accession>A0A0L0VQG4</accession>
<keyword evidence="2" id="KW-1185">Reference proteome</keyword>
<dbReference type="EMBL" id="AJIL01000031">
    <property type="protein sequence ID" value="KNF01260.1"/>
    <property type="molecule type" value="Genomic_DNA"/>
</dbReference>
<name>A0A0L0VQG4_9BASI</name>
<protein>
    <recommendedName>
        <fullName evidence="3">hAT-like transposase RNase-H fold domain-containing protein</fullName>
    </recommendedName>
</protein>
<proteinExistence type="predicted"/>
<organism evidence="1 2">
    <name type="scientific">Puccinia striiformis f. sp. tritici PST-78</name>
    <dbReference type="NCBI Taxonomy" id="1165861"/>
    <lineage>
        <taxon>Eukaryota</taxon>
        <taxon>Fungi</taxon>
        <taxon>Dikarya</taxon>
        <taxon>Basidiomycota</taxon>
        <taxon>Pucciniomycotina</taxon>
        <taxon>Pucciniomycetes</taxon>
        <taxon>Pucciniales</taxon>
        <taxon>Pucciniaceae</taxon>
        <taxon>Puccinia</taxon>
    </lineage>
</organism>
<evidence type="ECO:0000313" key="1">
    <source>
        <dbReference type="EMBL" id="KNF01260.1"/>
    </source>
</evidence>
<dbReference type="OrthoDB" id="3264316at2759"/>
<sequence>MNSPANFDFQTMFRKMIQKTNHYLDEALACDTILLATVLNPTYRLTIFQVWFPEKLVYTQALIQQEFNSIKLDYEANTAPNKPAASPSKSSKERFRLMEAKAVDFFPDTVDSTSADKL</sequence>
<dbReference type="AlphaFoldDB" id="A0A0L0VQG4"/>
<dbReference type="Proteomes" id="UP000054564">
    <property type="component" value="Unassembled WGS sequence"/>
</dbReference>
<reference evidence="2" key="1">
    <citation type="submission" date="2014-03" db="EMBL/GenBank/DDBJ databases">
        <title>The Genome Sequence of Puccinia striiformis f. sp. tritici PST-78.</title>
        <authorList>
            <consortium name="The Broad Institute Genome Sequencing Platform"/>
            <person name="Cuomo C."/>
            <person name="Hulbert S."/>
            <person name="Chen X."/>
            <person name="Walker B."/>
            <person name="Young S.K."/>
            <person name="Zeng Q."/>
            <person name="Gargeya S."/>
            <person name="Fitzgerald M."/>
            <person name="Haas B."/>
            <person name="Abouelleil A."/>
            <person name="Alvarado L."/>
            <person name="Arachchi H.M."/>
            <person name="Berlin A.M."/>
            <person name="Chapman S.B."/>
            <person name="Goldberg J."/>
            <person name="Griggs A."/>
            <person name="Gujja S."/>
            <person name="Hansen M."/>
            <person name="Howarth C."/>
            <person name="Imamovic A."/>
            <person name="Larimer J."/>
            <person name="McCowan C."/>
            <person name="Montmayeur A."/>
            <person name="Murphy C."/>
            <person name="Neiman D."/>
            <person name="Pearson M."/>
            <person name="Priest M."/>
            <person name="Roberts A."/>
            <person name="Saif S."/>
            <person name="Shea T."/>
            <person name="Sisk P."/>
            <person name="Sykes S."/>
            <person name="Wortman J."/>
            <person name="Nusbaum C."/>
            <person name="Birren B."/>
        </authorList>
    </citation>
    <scope>NUCLEOTIDE SEQUENCE [LARGE SCALE GENOMIC DNA]</scope>
    <source>
        <strain evidence="2">race PST-78</strain>
    </source>
</reference>
<evidence type="ECO:0008006" key="3">
    <source>
        <dbReference type="Google" id="ProtNLM"/>
    </source>
</evidence>
<gene>
    <name evidence="1" type="ORF">PSTG_05617</name>
</gene>
<evidence type="ECO:0000313" key="2">
    <source>
        <dbReference type="Proteomes" id="UP000054564"/>
    </source>
</evidence>